<evidence type="ECO:0000256" key="1">
    <source>
        <dbReference type="SAM" id="Phobius"/>
    </source>
</evidence>
<name>A0A3E3K430_9FIRM</name>
<keyword evidence="3" id="KW-1185">Reference proteome</keyword>
<reference evidence="2 3" key="1">
    <citation type="submission" date="2018-08" db="EMBL/GenBank/DDBJ databases">
        <title>A genome reference for cultivated species of the human gut microbiota.</title>
        <authorList>
            <person name="Zou Y."/>
            <person name="Xue W."/>
            <person name="Luo G."/>
        </authorList>
    </citation>
    <scope>NUCLEOTIDE SEQUENCE [LARGE SCALE GENOMIC DNA]</scope>
    <source>
        <strain evidence="2 3">AF37-2AT</strain>
    </source>
</reference>
<keyword evidence="1" id="KW-1133">Transmembrane helix</keyword>
<evidence type="ECO:0000313" key="3">
    <source>
        <dbReference type="Proteomes" id="UP000261080"/>
    </source>
</evidence>
<accession>A0A3E3K430</accession>
<sequence>MKSSLLLINIINDTAFYIIVFLPILQEFIEFGQPLMYDKTINWKQNSIKEYLENRYEQSVL</sequence>
<organism evidence="2 3">
    <name type="scientific">Sellimonas intestinalis</name>
    <dbReference type="NCBI Taxonomy" id="1653434"/>
    <lineage>
        <taxon>Bacteria</taxon>
        <taxon>Bacillati</taxon>
        <taxon>Bacillota</taxon>
        <taxon>Clostridia</taxon>
        <taxon>Lachnospirales</taxon>
        <taxon>Lachnospiraceae</taxon>
        <taxon>Sellimonas</taxon>
    </lineage>
</organism>
<keyword evidence="1" id="KW-0812">Transmembrane</keyword>
<protein>
    <submittedName>
        <fullName evidence="2">Uncharacterized protein</fullName>
    </submittedName>
</protein>
<dbReference type="EMBL" id="QVLX01000002">
    <property type="protein sequence ID" value="RGE88817.1"/>
    <property type="molecule type" value="Genomic_DNA"/>
</dbReference>
<feature type="transmembrane region" description="Helical" evidence="1">
    <location>
        <begin position="6"/>
        <end position="25"/>
    </location>
</feature>
<proteinExistence type="predicted"/>
<dbReference type="Proteomes" id="UP000261080">
    <property type="component" value="Unassembled WGS sequence"/>
</dbReference>
<evidence type="ECO:0000313" key="2">
    <source>
        <dbReference type="EMBL" id="RGE88817.1"/>
    </source>
</evidence>
<gene>
    <name evidence="2" type="ORF">DW016_04705</name>
</gene>
<keyword evidence="1" id="KW-0472">Membrane</keyword>
<dbReference type="AlphaFoldDB" id="A0A3E3K430"/>
<comment type="caution">
    <text evidence="2">The sequence shown here is derived from an EMBL/GenBank/DDBJ whole genome shotgun (WGS) entry which is preliminary data.</text>
</comment>